<dbReference type="InterPro" id="IPR046342">
    <property type="entry name" value="CBS_dom_sf"/>
</dbReference>
<evidence type="ECO:0000256" key="14">
    <source>
        <dbReference type="PIRNR" id="PIRNR006404"/>
    </source>
</evidence>
<keyword evidence="8 14" id="KW-0378">Hydrolase</keyword>
<dbReference type="PIRSF" id="PIRSF006404">
    <property type="entry name" value="UCP006404_Pept_M50_CBS"/>
    <property type="match status" value="1"/>
</dbReference>
<evidence type="ECO:0000256" key="12">
    <source>
        <dbReference type="ARBA" id="ARBA00023122"/>
    </source>
</evidence>
<dbReference type="RefSeq" id="WP_334575159.1">
    <property type="nucleotide sequence ID" value="NZ_JBEZVE010000005.1"/>
</dbReference>
<keyword evidence="3 14" id="KW-1003">Cell membrane</keyword>
<keyword evidence="13 14" id="KW-0472">Membrane</keyword>
<dbReference type="Pfam" id="PF02163">
    <property type="entry name" value="Peptidase_M50"/>
    <property type="match status" value="2"/>
</dbReference>
<dbReference type="PANTHER" id="PTHR39188:SF3">
    <property type="entry name" value="STAGE IV SPORULATION PROTEIN FB"/>
    <property type="match status" value="1"/>
</dbReference>
<dbReference type="EMBL" id="JBEZVE010000005">
    <property type="protein sequence ID" value="MEU3781261.1"/>
    <property type="molecule type" value="Genomic_DNA"/>
</dbReference>
<sequence length="401" mass="41824">MKAATRIGSVRGVVLRAHWSVPLIMLLLAYDLAARTLPAYAPGRAPVAYAAAGVVGALLLLVSLVVHEAAHALVARRSGISVRDMTLWALGGMTRMDRPTTARAAFTVAVSGPLASLLLGGAAVGAAVGVHAVLGWRIPVAVLGWLGTMNLLLGVFNLLPAAPLDGGRVLQAAWWWRTGDRERAQRAAGRSGQFVGVALAVLGWLVFVRGVPGGLWLMLVGLFVAGVAAAERRWAQLATALRGVRVAEAMTSPAVAGPDWLTVDRFLADVAARAGHSVLALVDFEGRPSGVVQLRRLAAVPSGRREEVRVRDAATPLSRCTLAAPDELLTAVLERIGAGGGLPILVLDAGRLCGIVTGHDIERLSRRPTTGMTCGAPLPAALAPPRPQEDYGRRATKGGLP</sequence>
<feature type="region of interest" description="Disordered" evidence="15">
    <location>
        <begin position="377"/>
        <end position="401"/>
    </location>
</feature>
<evidence type="ECO:0000256" key="15">
    <source>
        <dbReference type="SAM" id="MobiDB-lite"/>
    </source>
</evidence>
<feature type="transmembrane region" description="Helical" evidence="14">
    <location>
        <begin position="136"/>
        <end position="159"/>
    </location>
</feature>
<proteinExistence type="inferred from homology"/>
<evidence type="ECO:0000313" key="18">
    <source>
        <dbReference type="Proteomes" id="UP001550739"/>
    </source>
</evidence>
<dbReference type="Gene3D" id="3.10.580.10">
    <property type="entry name" value="CBS-domain"/>
    <property type="match status" value="1"/>
</dbReference>
<comment type="similarity">
    <text evidence="2 14">Belongs to the peptidase M50B family.</text>
</comment>
<comment type="cofactor">
    <cofactor evidence="14">
        <name>Zn(2+)</name>
        <dbReference type="ChEBI" id="CHEBI:29105"/>
    </cofactor>
    <text evidence="14">Binds 1 zinc ion per subunit.</text>
</comment>
<dbReference type="PANTHER" id="PTHR39188">
    <property type="entry name" value="MEMBRANE-ASSOCIATED ZINC METALLOPROTEASE M50B"/>
    <property type="match status" value="1"/>
</dbReference>
<evidence type="ECO:0000256" key="9">
    <source>
        <dbReference type="ARBA" id="ARBA00022833"/>
    </source>
</evidence>
<feature type="transmembrane region" description="Helical" evidence="14">
    <location>
        <begin position="47"/>
        <end position="67"/>
    </location>
</feature>
<keyword evidence="9 14" id="KW-0862">Zinc</keyword>
<dbReference type="GO" id="GO:0008233">
    <property type="term" value="F:peptidase activity"/>
    <property type="evidence" value="ECO:0007669"/>
    <property type="project" value="UniProtKB-KW"/>
</dbReference>
<feature type="domain" description="Peptidase M50" evidence="16">
    <location>
        <begin position="57"/>
        <end position="127"/>
    </location>
</feature>
<feature type="transmembrane region" description="Helical" evidence="14">
    <location>
        <begin position="187"/>
        <end position="207"/>
    </location>
</feature>
<evidence type="ECO:0000259" key="16">
    <source>
        <dbReference type="Pfam" id="PF02163"/>
    </source>
</evidence>
<reference evidence="17 18" key="1">
    <citation type="submission" date="2024-06" db="EMBL/GenBank/DDBJ databases">
        <title>The Natural Products Discovery Center: Release of the First 8490 Sequenced Strains for Exploring Actinobacteria Biosynthetic Diversity.</title>
        <authorList>
            <person name="Kalkreuter E."/>
            <person name="Kautsar S.A."/>
            <person name="Yang D."/>
            <person name="Bader C.D."/>
            <person name="Teijaro C.N."/>
            <person name="Fluegel L."/>
            <person name="Davis C.M."/>
            <person name="Simpson J.R."/>
            <person name="Lauterbach L."/>
            <person name="Steele A.D."/>
            <person name="Gui C."/>
            <person name="Meng S."/>
            <person name="Li G."/>
            <person name="Viehrig K."/>
            <person name="Ye F."/>
            <person name="Su P."/>
            <person name="Kiefer A.F."/>
            <person name="Nichols A."/>
            <person name="Cepeda A.J."/>
            <person name="Yan W."/>
            <person name="Fan B."/>
            <person name="Jiang Y."/>
            <person name="Adhikari A."/>
            <person name="Zheng C.-J."/>
            <person name="Schuster L."/>
            <person name="Cowan T.M."/>
            <person name="Smanski M.J."/>
            <person name="Chevrette M.G."/>
            <person name="De Carvalho L.P.S."/>
            <person name="Shen B."/>
        </authorList>
    </citation>
    <scope>NUCLEOTIDE SEQUENCE [LARGE SCALE GENOMIC DNA]</scope>
    <source>
        <strain evidence="17 18">NPDC033843</strain>
    </source>
</reference>
<keyword evidence="6 14" id="KW-0479">Metal-binding</keyword>
<evidence type="ECO:0000256" key="5">
    <source>
        <dbReference type="ARBA" id="ARBA00022692"/>
    </source>
</evidence>
<dbReference type="SUPFAM" id="SSF54631">
    <property type="entry name" value="CBS-domain pair"/>
    <property type="match status" value="1"/>
</dbReference>
<accession>A0ABV2ZFD2</accession>
<protein>
    <recommendedName>
        <fullName evidence="14">Zinc metalloprotease</fullName>
    </recommendedName>
</protein>
<evidence type="ECO:0000256" key="10">
    <source>
        <dbReference type="ARBA" id="ARBA00022989"/>
    </source>
</evidence>
<keyword evidence="12" id="KW-0129">CBS domain</keyword>
<evidence type="ECO:0000256" key="11">
    <source>
        <dbReference type="ARBA" id="ARBA00023049"/>
    </source>
</evidence>
<gene>
    <name evidence="17" type="ORF">AB0E89_11845</name>
</gene>
<evidence type="ECO:0000256" key="4">
    <source>
        <dbReference type="ARBA" id="ARBA00022670"/>
    </source>
</evidence>
<keyword evidence="18" id="KW-1185">Reference proteome</keyword>
<feature type="transmembrane region" description="Helical" evidence="14">
    <location>
        <begin position="104"/>
        <end position="130"/>
    </location>
</feature>
<keyword evidence="4 14" id="KW-0645">Protease</keyword>
<dbReference type="Proteomes" id="UP001550739">
    <property type="component" value="Unassembled WGS sequence"/>
</dbReference>
<comment type="caution">
    <text evidence="17">The sequence shown here is derived from an EMBL/GenBank/DDBJ whole genome shotgun (WGS) entry which is preliminary data.</text>
</comment>
<evidence type="ECO:0000256" key="13">
    <source>
        <dbReference type="ARBA" id="ARBA00023136"/>
    </source>
</evidence>
<dbReference type="InterPro" id="IPR008915">
    <property type="entry name" value="Peptidase_M50"/>
</dbReference>
<evidence type="ECO:0000256" key="3">
    <source>
        <dbReference type="ARBA" id="ARBA00022475"/>
    </source>
</evidence>
<dbReference type="GO" id="GO:0006508">
    <property type="term" value="P:proteolysis"/>
    <property type="evidence" value="ECO:0007669"/>
    <property type="project" value="UniProtKB-KW"/>
</dbReference>
<name>A0ABV2ZFD2_9ACTN</name>
<feature type="domain" description="Peptidase M50" evidence="16">
    <location>
        <begin position="140"/>
        <end position="199"/>
    </location>
</feature>
<dbReference type="InterPro" id="IPR016483">
    <property type="entry name" value="UCP006404_Pept_M50_CBS"/>
</dbReference>
<keyword evidence="10 14" id="KW-1133">Transmembrane helix</keyword>
<keyword evidence="11 14" id="KW-0482">Metalloprotease</keyword>
<evidence type="ECO:0000256" key="7">
    <source>
        <dbReference type="ARBA" id="ARBA00022737"/>
    </source>
</evidence>
<organism evidence="17 18">
    <name type="scientific">Streptomyces sp. 900129855</name>
    <dbReference type="NCBI Taxonomy" id="3155129"/>
    <lineage>
        <taxon>Bacteria</taxon>
        <taxon>Bacillati</taxon>
        <taxon>Actinomycetota</taxon>
        <taxon>Actinomycetes</taxon>
        <taxon>Kitasatosporales</taxon>
        <taxon>Streptomycetaceae</taxon>
        <taxon>Streptomyces</taxon>
    </lineage>
</organism>
<evidence type="ECO:0000256" key="2">
    <source>
        <dbReference type="ARBA" id="ARBA00007931"/>
    </source>
</evidence>
<evidence type="ECO:0000256" key="8">
    <source>
        <dbReference type="ARBA" id="ARBA00022801"/>
    </source>
</evidence>
<evidence type="ECO:0000256" key="1">
    <source>
        <dbReference type="ARBA" id="ARBA00004651"/>
    </source>
</evidence>
<comment type="subcellular location">
    <subcellularLocation>
        <location evidence="1 14">Cell membrane</location>
        <topology evidence="1 14">Multi-pass membrane protein</topology>
    </subcellularLocation>
</comment>
<evidence type="ECO:0000256" key="6">
    <source>
        <dbReference type="ARBA" id="ARBA00022723"/>
    </source>
</evidence>
<keyword evidence="7" id="KW-0677">Repeat</keyword>
<evidence type="ECO:0000313" key="17">
    <source>
        <dbReference type="EMBL" id="MEU3781261.1"/>
    </source>
</evidence>
<feature type="transmembrane region" description="Helical" evidence="14">
    <location>
        <begin position="213"/>
        <end position="230"/>
    </location>
</feature>
<keyword evidence="5 14" id="KW-0812">Transmembrane</keyword>